<name>A0A0A9B3W0_ARUDO</name>
<reference evidence="1" key="1">
    <citation type="submission" date="2014-09" db="EMBL/GenBank/DDBJ databases">
        <authorList>
            <person name="Magalhaes I.L.F."/>
            <person name="Oliveira U."/>
            <person name="Santos F.R."/>
            <person name="Vidigal T.H.D.A."/>
            <person name="Brescovit A.D."/>
            <person name="Santos A.J."/>
        </authorList>
    </citation>
    <scope>NUCLEOTIDE SEQUENCE</scope>
    <source>
        <tissue evidence="1">Shoot tissue taken approximately 20 cm above the soil surface</tissue>
    </source>
</reference>
<protein>
    <submittedName>
        <fullName evidence="1">Uncharacterized protein</fullName>
    </submittedName>
</protein>
<dbReference type="EMBL" id="GBRH01239854">
    <property type="protein sequence ID" value="JAD58041.1"/>
    <property type="molecule type" value="Transcribed_RNA"/>
</dbReference>
<reference evidence="1" key="2">
    <citation type="journal article" date="2015" name="Data Brief">
        <title>Shoot transcriptome of the giant reed, Arundo donax.</title>
        <authorList>
            <person name="Barrero R.A."/>
            <person name="Guerrero F.D."/>
            <person name="Moolhuijzen P."/>
            <person name="Goolsby J.A."/>
            <person name="Tidwell J."/>
            <person name="Bellgard S.E."/>
            <person name="Bellgard M.I."/>
        </authorList>
    </citation>
    <scope>NUCLEOTIDE SEQUENCE</scope>
    <source>
        <tissue evidence="1">Shoot tissue taken approximately 20 cm above the soil surface</tissue>
    </source>
</reference>
<sequence>MTGSIFIGHCSFTISAN</sequence>
<accession>A0A0A9B3W0</accession>
<evidence type="ECO:0000313" key="1">
    <source>
        <dbReference type="EMBL" id="JAD58041.1"/>
    </source>
</evidence>
<dbReference type="AlphaFoldDB" id="A0A0A9B3W0"/>
<proteinExistence type="predicted"/>
<organism evidence="1">
    <name type="scientific">Arundo donax</name>
    <name type="common">Giant reed</name>
    <name type="synonym">Donax arundinaceus</name>
    <dbReference type="NCBI Taxonomy" id="35708"/>
    <lineage>
        <taxon>Eukaryota</taxon>
        <taxon>Viridiplantae</taxon>
        <taxon>Streptophyta</taxon>
        <taxon>Embryophyta</taxon>
        <taxon>Tracheophyta</taxon>
        <taxon>Spermatophyta</taxon>
        <taxon>Magnoliopsida</taxon>
        <taxon>Liliopsida</taxon>
        <taxon>Poales</taxon>
        <taxon>Poaceae</taxon>
        <taxon>PACMAD clade</taxon>
        <taxon>Arundinoideae</taxon>
        <taxon>Arundineae</taxon>
        <taxon>Arundo</taxon>
    </lineage>
</organism>